<dbReference type="EMBL" id="BK015778">
    <property type="protein sequence ID" value="DAE24609.1"/>
    <property type="molecule type" value="Genomic_DNA"/>
</dbReference>
<proteinExistence type="predicted"/>
<sequence length="29" mass="3316">MTGIILASEQKGVKHRLYVDAARLIRYRG</sequence>
<name>A0A8S5R0J1_9VIRU</name>
<evidence type="ECO:0000313" key="1">
    <source>
        <dbReference type="EMBL" id="DAE24609.1"/>
    </source>
</evidence>
<organism evidence="1">
    <name type="scientific">virus sp. ctPLL24</name>
    <dbReference type="NCBI Taxonomy" id="2826802"/>
    <lineage>
        <taxon>Viruses</taxon>
    </lineage>
</organism>
<reference evidence="1" key="1">
    <citation type="journal article" date="2021" name="Proc. Natl. Acad. Sci. U.S.A.">
        <title>A Catalog of Tens of Thousands of Viruses from Human Metagenomes Reveals Hidden Associations with Chronic Diseases.</title>
        <authorList>
            <person name="Tisza M.J."/>
            <person name="Buck C.B."/>
        </authorList>
    </citation>
    <scope>NUCLEOTIDE SEQUENCE</scope>
    <source>
        <strain evidence="1">CtPLL24</strain>
    </source>
</reference>
<protein>
    <submittedName>
        <fullName evidence="1">Uncharacterized protein</fullName>
    </submittedName>
</protein>
<accession>A0A8S5R0J1</accession>